<comment type="caution">
    <text evidence="2">The sequence shown here is derived from an EMBL/GenBank/DDBJ whole genome shotgun (WGS) entry which is preliminary data.</text>
</comment>
<feature type="signal peptide" evidence="1">
    <location>
        <begin position="1"/>
        <end position="22"/>
    </location>
</feature>
<dbReference type="Proteomes" id="UP001081283">
    <property type="component" value="Unassembled WGS sequence"/>
</dbReference>
<name>A0ABT3YLI0_9HYPH</name>
<protein>
    <recommendedName>
        <fullName evidence="4">DUF680 domain-containing protein</fullName>
    </recommendedName>
</protein>
<proteinExistence type="predicted"/>
<evidence type="ECO:0000313" key="3">
    <source>
        <dbReference type="Proteomes" id="UP001081283"/>
    </source>
</evidence>
<evidence type="ECO:0000313" key="2">
    <source>
        <dbReference type="EMBL" id="MCY0096629.1"/>
    </source>
</evidence>
<reference evidence="2" key="1">
    <citation type="submission" date="2022-10" db="EMBL/GenBank/DDBJ databases">
        <title>Hoeflea sp. J2-29, isolated from marine algae.</title>
        <authorList>
            <person name="Kristyanto S."/>
            <person name="Kim J.M."/>
            <person name="Jeon C.O."/>
        </authorList>
    </citation>
    <scope>NUCLEOTIDE SEQUENCE</scope>
    <source>
        <strain evidence="2">J2-29</strain>
    </source>
</reference>
<keyword evidence="3" id="KW-1185">Reference proteome</keyword>
<accession>A0ABT3YLI0</accession>
<gene>
    <name evidence="2" type="ORF">OEG82_21820</name>
</gene>
<feature type="chain" id="PRO_5047215823" description="DUF680 domain-containing protein" evidence="1">
    <location>
        <begin position="23"/>
        <end position="79"/>
    </location>
</feature>
<evidence type="ECO:0008006" key="4">
    <source>
        <dbReference type="Google" id="ProtNLM"/>
    </source>
</evidence>
<organism evidence="2 3">
    <name type="scientific">Hoeflea ulvae</name>
    <dbReference type="NCBI Taxonomy" id="2983764"/>
    <lineage>
        <taxon>Bacteria</taxon>
        <taxon>Pseudomonadati</taxon>
        <taxon>Pseudomonadota</taxon>
        <taxon>Alphaproteobacteria</taxon>
        <taxon>Hyphomicrobiales</taxon>
        <taxon>Rhizobiaceae</taxon>
        <taxon>Hoeflea</taxon>
    </lineage>
</organism>
<sequence>MKNLTAALALSLAAVLPFTASASLAETAGTQADLCVTAPAKAAKANIDCSATSSFDREDNAAAKKYPAGPVYSGGGIAF</sequence>
<evidence type="ECO:0000256" key="1">
    <source>
        <dbReference type="SAM" id="SignalP"/>
    </source>
</evidence>
<dbReference type="EMBL" id="JAOVZQ010000001">
    <property type="protein sequence ID" value="MCY0096629.1"/>
    <property type="molecule type" value="Genomic_DNA"/>
</dbReference>
<keyword evidence="1" id="KW-0732">Signal</keyword>
<dbReference type="RefSeq" id="WP_267614442.1">
    <property type="nucleotide sequence ID" value="NZ_JAOVZQ010000001.1"/>
</dbReference>